<feature type="compositionally biased region" description="Low complexity" evidence="1">
    <location>
        <begin position="201"/>
        <end position="229"/>
    </location>
</feature>
<accession>A0AAW2Z6R8</accession>
<gene>
    <name evidence="2" type="ORF">AKO1_004373</name>
</gene>
<feature type="region of interest" description="Disordered" evidence="1">
    <location>
        <begin position="201"/>
        <end position="258"/>
    </location>
</feature>
<comment type="caution">
    <text evidence="2">The sequence shown here is derived from an EMBL/GenBank/DDBJ whole genome shotgun (WGS) entry which is preliminary data.</text>
</comment>
<evidence type="ECO:0000256" key="1">
    <source>
        <dbReference type="SAM" id="MobiDB-lite"/>
    </source>
</evidence>
<sequence length="258" mass="29259">MSLNTNTKQKKPFKAAPVNPSFNVAPQPMWPFAQPQTTPTVQPQYTASWNAIPKKPQPPKQPQSVQKPTQSSQPSLPSSSSTNYPATLQKFVEISIASATPETEQQIQNHLRYVIVKAQREGTIFTHNWQAETLPPHIIKKINKAKQQTVPIAQPPPAESQIQQMYPGYNFNGETQQPTTATPSFKKFSIQKQANAVQKAQQDQQAKQVRDQLMQMELQQQQEEYQNNLFSKKRPFSALNSDNIEQETPLSKKKQKQL</sequence>
<feature type="compositionally biased region" description="Low complexity" evidence="1">
    <location>
        <begin position="31"/>
        <end position="46"/>
    </location>
</feature>
<proteinExistence type="predicted"/>
<feature type="region of interest" description="Disordered" evidence="1">
    <location>
        <begin position="1"/>
        <end position="83"/>
    </location>
</feature>
<feature type="compositionally biased region" description="Polar residues" evidence="1">
    <location>
        <begin position="238"/>
        <end position="249"/>
    </location>
</feature>
<reference evidence="2 3" key="1">
    <citation type="submission" date="2024-03" db="EMBL/GenBank/DDBJ databases">
        <title>The Acrasis kona genome and developmental transcriptomes reveal deep origins of eukaryotic multicellular pathways.</title>
        <authorList>
            <person name="Sheikh S."/>
            <person name="Fu C.-J."/>
            <person name="Brown M.W."/>
            <person name="Baldauf S.L."/>
        </authorList>
    </citation>
    <scope>NUCLEOTIDE SEQUENCE [LARGE SCALE GENOMIC DNA]</scope>
    <source>
        <strain evidence="2 3">ATCC MYA-3509</strain>
    </source>
</reference>
<feature type="compositionally biased region" description="Low complexity" evidence="1">
    <location>
        <begin position="62"/>
        <end position="82"/>
    </location>
</feature>
<protein>
    <submittedName>
        <fullName evidence="2">Uncharacterized protein</fullName>
    </submittedName>
</protein>
<name>A0AAW2Z6R8_9EUKA</name>
<dbReference type="AlphaFoldDB" id="A0AAW2Z6R8"/>
<feature type="non-terminal residue" evidence="2">
    <location>
        <position position="258"/>
    </location>
</feature>
<keyword evidence="3" id="KW-1185">Reference proteome</keyword>
<dbReference type="Proteomes" id="UP001431209">
    <property type="component" value="Unassembled WGS sequence"/>
</dbReference>
<dbReference type="EMBL" id="JAOPGA020001103">
    <property type="protein sequence ID" value="KAL0485109.1"/>
    <property type="molecule type" value="Genomic_DNA"/>
</dbReference>
<organism evidence="2 3">
    <name type="scientific">Acrasis kona</name>
    <dbReference type="NCBI Taxonomy" id="1008807"/>
    <lineage>
        <taxon>Eukaryota</taxon>
        <taxon>Discoba</taxon>
        <taxon>Heterolobosea</taxon>
        <taxon>Tetramitia</taxon>
        <taxon>Eutetramitia</taxon>
        <taxon>Acrasidae</taxon>
        <taxon>Acrasis</taxon>
    </lineage>
</organism>
<evidence type="ECO:0000313" key="3">
    <source>
        <dbReference type="Proteomes" id="UP001431209"/>
    </source>
</evidence>
<evidence type="ECO:0000313" key="2">
    <source>
        <dbReference type="EMBL" id="KAL0485109.1"/>
    </source>
</evidence>